<accession>A0A0N4YD32</accession>
<reference evidence="1 2" key="2">
    <citation type="submission" date="2018-11" db="EMBL/GenBank/DDBJ databases">
        <authorList>
            <consortium name="Pathogen Informatics"/>
        </authorList>
    </citation>
    <scope>NUCLEOTIDE SEQUENCE [LARGE SCALE GENOMIC DNA]</scope>
</reference>
<reference evidence="3" key="1">
    <citation type="submission" date="2017-02" db="UniProtKB">
        <authorList>
            <consortium name="WormBaseParasite"/>
        </authorList>
    </citation>
    <scope>IDENTIFICATION</scope>
</reference>
<dbReference type="AlphaFoldDB" id="A0A0N4YD32"/>
<organism evidence="3">
    <name type="scientific">Nippostrongylus brasiliensis</name>
    <name type="common">Rat hookworm</name>
    <dbReference type="NCBI Taxonomy" id="27835"/>
    <lineage>
        <taxon>Eukaryota</taxon>
        <taxon>Metazoa</taxon>
        <taxon>Ecdysozoa</taxon>
        <taxon>Nematoda</taxon>
        <taxon>Chromadorea</taxon>
        <taxon>Rhabditida</taxon>
        <taxon>Rhabditina</taxon>
        <taxon>Rhabditomorpha</taxon>
        <taxon>Strongyloidea</taxon>
        <taxon>Heligmosomidae</taxon>
        <taxon>Nippostrongylus</taxon>
    </lineage>
</organism>
<evidence type="ECO:0000313" key="3">
    <source>
        <dbReference type="WBParaSite" id="NBR_0001450301-mRNA-1"/>
    </source>
</evidence>
<gene>
    <name evidence="1" type="ORF">NBR_LOCUS14504</name>
</gene>
<dbReference type="EMBL" id="UYSL01021387">
    <property type="protein sequence ID" value="VDL78093.1"/>
    <property type="molecule type" value="Genomic_DNA"/>
</dbReference>
<proteinExistence type="predicted"/>
<name>A0A0N4YD32_NIPBR</name>
<evidence type="ECO:0000313" key="1">
    <source>
        <dbReference type="EMBL" id="VDL78093.1"/>
    </source>
</evidence>
<protein>
    <submittedName>
        <fullName evidence="1 3">Uncharacterized protein</fullName>
    </submittedName>
</protein>
<evidence type="ECO:0000313" key="2">
    <source>
        <dbReference type="Proteomes" id="UP000271162"/>
    </source>
</evidence>
<sequence length="88" mass="9583">MDPSSARGGSKEVRMSTCHSLIAQPHWKEFPEDLVIGDESGILHGNTHVKLFGFHAKQSHQSSRSRTLTSATICYAFGGIRKNLATAS</sequence>
<dbReference type="Proteomes" id="UP000271162">
    <property type="component" value="Unassembled WGS sequence"/>
</dbReference>
<dbReference type="WBParaSite" id="NBR_0001450301-mRNA-1">
    <property type="protein sequence ID" value="NBR_0001450301-mRNA-1"/>
    <property type="gene ID" value="NBR_0001450301"/>
</dbReference>
<keyword evidence="2" id="KW-1185">Reference proteome</keyword>